<reference evidence="2 3" key="1">
    <citation type="journal article" date="2014" name="Environ. Microbiol.">
        <title>Halorhabdus tiamatea: proteogenomics and glycosidase activity measurements identify the first cultivated euryarchaeon from a deep-sea anoxic brine lake as potential polysaccharide degrader.</title>
        <authorList>
            <person name="Werner J."/>
            <person name="Ferrer M."/>
            <person name="Michel G."/>
            <person name="Mann A.J."/>
            <person name="Huang S."/>
            <person name="Juarez S."/>
            <person name="Ciordia S."/>
            <person name="Albar J.P."/>
            <person name="Alcaide M."/>
            <person name="La Cono V."/>
            <person name="Yakimov M.M."/>
            <person name="Antunes A."/>
            <person name="Taborda M."/>
            <person name="Da Costa M.S."/>
            <person name="Amann R.I."/>
            <person name="Gloeckner F.O."/>
            <person name="Golyshina O.V."/>
            <person name="Golyshin P.N."/>
            <person name="Teeling H."/>
        </authorList>
    </citation>
    <scope>NUCLEOTIDE SEQUENCE [LARGE SCALE GENOMIC DNA]</scope>
    <source>
        <strain evidence="3">SARL4B</strain>
    </source>
</reference>
<dbReference type="Pfam" id="PF24365">
    <property type="entry name" value="DUF7521"/>
    <property type="match status" value="1"/>
</dbReference>
<evidence type="ECO:0000313" key="2">
    <source>
        <dbReference type="EMBL" id="CCQ32782.1"/>
    </source>
</evidence>
<evidence type="ECO:0000313" key="3">
    <source>
        <dbReference type="Proteomes" id="UP000015381"/>
    </source>
</evidence>
<gene>
    <name evidence="2" type="ORF">HTIA_0639</name>
</gene>
<dbReference type="Proteomes" id="UP000015381">
    <property type="component" value="Chromosome I"/>
</dbReference>
<feature type="transmembrane region" description="Helical" evidence="1">
    <location>
        <begin position="12"/>
        <end position="36"/>
    </location>
</feature>
<dbReference type="InterPro" id="IPR055943">
    <property type="entry name" value="DUF7521"/>
</dbReference>
<dbReference type="EMBL" id="HF571520">
    <property type="protein sequence ID" value="CCQ32782.1"/>
    <property type="molecule type" value="Genomic_DNA"/>
</dbReference>
<dbReference type="KEGG" id="hti:HTIA_0639"/>
<evidence type="ECO:0000256" key="1">
    <source>
        <dbReference type="SAM" id="Phobius"/>
    </source>
</evidence>
<feature type="transmembrane region" description="Helical" evidence="1">
    <location>
        <begin position="48"/>
        <end position="73"/>
    </location>
</feature>
<sequence length="101" mass="10496">MVGGSQGNMTPHVSITVIALKTLTLLLGGLITFLAYRAYRRTRAQSLGALALGFGVITLGAFLAGAGNLIFSFGLEQSLLLESGLTAGGFIVIVYSLYATK</sequence>
<dbReference type="HOGENOM" id="CLU_159082_2_1_2"/>
<proteinExistence type="predicted"/>
<keyword evidence="3" id="KW-1185">Reference proteome</keyword>
<organism evidence="2 3">
    <name type="scientific">Halorhabdus tiamatea SARL4B</name>
    <dbReference type="NCBI Taxonomy" id="1033806"/>
    <lineage>
        <taxon>Archaea</taxon>
        <taxon>Methanobacteriati</taxon>
        <taxon>Methanobacteriota</taxon>
        <taxon>Stenosarchaea group</taxon>
        <taxon>Halobacteria</taxon>
        <taxon>Halobacteriales</taxon>
        <taxon>Haloarculaceae</taxon>
        <taxon>Halorhabdus</taxon>
    </lineage>
</organism>
<evidence type="ECO:0008006" key="4">
    <source>
        <dbReference type="Google" id="ProtNLM"/>
    </source>
</evidence>
<dbReference type="AlphaFoldDB" id="S6CT99"/>
<protein>
    <recommendedName>
        <fullName evidence="4">YapH protein</fullName>
    </recommendedName>
</protein>
<feature type="transmembrane region" description="Helical" evidence="1">
    <location>
        <begin position="79"/>
        <end position="98"/>
    </location>
</feature>
<keyword evidence="1" id="KW-1133">Transmembrane helix</keyword>
<name>S6CT99_9EURY</name>
<keyword evidence="1" id="KW-0812">Transmembrane</keyword>
<keyword evidence="1" id="KW-0472">Membrane</keyword>
<accession>S6CT99</accession>